<evidence type="ECO:0000313" key="1">
    <source>
        <dbReference type="EMBL" id="GAF85240.1"/>
    </source>
</evidence>
<sequence length="471" mass="53545">FVSPPQVDVGCAYYFPQLEKVKEIRTLIIAFEITSLFGVDPATEKYEQFAKKIHIGAELDMNHVALRLGLSQGYPTAGLGIRLGMFKADYAFFTEELGVYAGQLPKRQHNLALGVEFTVPKEDLRRANIRLGDLYNKAMNLFSKGKYYEAFFIYGKILVEYPHFFKNDWVHLYLSLCQEHMDMRDVSKINYIKTRKDYPKSKVLPYAALGVMRIHYRNNNSVGVAKLYEYLSIAKNVPDSLVNHARYYRGQQHIRDGEIQEAIQLFKSIPRGHPEYGFAQHSLAVAYVMSDSLGLAVNALQNAIQITPQTKAQEEIVNRSLVFLGYLFYEGFGDQKRLLTNAVFALRKTPRTSYYYEDALLGLAWCGAIAGRWEDCLQICEVLKTASKKPVLHCEASLIEGYVRIINEEYDEALAILSQAHEQIKGITPPSKNDKSATTLESNNSRDEYNMLAFKANELAFTKETSAIVKL</sequence>
<gene>
    <name evidence="1" type="ORF">S01H1_07132</name>
</gene>
<accession>X0U9R6</accession>
<comment type="caution">
    <text evidence="1">The sequence shown here is derived from an EMBL/GenBank/DDBJ whole genome shotgun (WGS) entry which is preliminary data.</text>
</comment>
<dbReference type="EMBL" id="BARS01003680">
    <property type="protein sequence ID" value="GAF85240.1"/>
    <property type="molecule type" value="Genomic_DNA"/>
</dbReference>
<dbReference type="AlphaFoldDB" id="X0U9R6"/>
<dbReference type="Gene3D" id="1.25.40.10">
    <property type="entry name" value="Tetratricopeptide repeat domain"/>
    <property type="match status" value="2"/>
</dbReference>
<dbReference type="SUPFAM" id="SSF48452">
    <property type="entry name" value="TPR-like"/>
    <property type="match status" value="1"/>
</dbReference>
<feature type="non-terminal residue" evidence="1">
    <location>
        <position position="471"/>
    </location>
</feature>
<name>X0U9R6_9ZZZZ</name>
<dbReference type="InterPro" id="IPR011990">
    <property type="entry name" value="TPR-like_helical_dom_sf"/>
</dbReference>
<protein>
    <submittedName>
        <fullName evidence="1">Uncharacterized protein</fullName>
    </submittedName>
</protein>
<reference evidence="1" key="1">
    <citation type="journal article" date="2014" name="Front. Microbiol.">
        <title>High frequency of phylogenetically diverse reductive dehalogenase-homologous genes in deep subseafloor sedimentary metagenomes.</title>
        <authorList>
            <person name="Kawai M."/>
            <person name="Futagami T."/>
            <person name="Toyoda A."/>
            <person name="Takaki Y."/>
            <person name="Nishi S."/>
            <person name="Hori S."/>
            <person name="Arai W."/>
            <person name="Tsubouchi T."/>
            <person name="Morono Y."/>
            <person name="Uchiyama I."/>
            <person name="Ito T."/>
            <person name="Fujiyama A."/>
            <person name="Inagaki F."/>
            <person name="Takami H."/>
        </authorList>
    </citation>
    <scope>NUCLEOTIDE SEQUENCE</scope>
    <source>
        <strain evidence="1">Expedition CK06-06</strain>
    </source>
</reference>
<proteinExistence type="predicted"/>
<feature type="non-terminal residue" evidence="1">
    <location>
        <position position="1"/>
    </location>
</feature>
<organism evidence="1">
    <name type="scientific">marine sediment metagenome</name>
    <dbReference type="NCBI Taxonomy" id="412755"/>
    <lineage>
        <taxon>unclassified sequences</taxon>
        <taxon>metagenomes</taxon>
        <taxon>ecological metagenomes</taxon>
    </lineage>
</organism>